<dbReference type="Proteomes" id="UP000619479">
    <property type="component" value="Unassembled WGS sequence"/>
</dbReference>
<name>A0A919IIU5_9ACTN</name>
<sequence length="116" mass="12269">MRWAAGIDSAAVTAPRAAAVTANHGTAAAIAAGNAVSTSNVQACAARERTAPQRIVNMPPPHPLGHSFTPARPKGTPRPSDRYPSDMDSATVRKPRLPVDESGVFDERAALRYRLQ</sequence>
<evidence type="ECO:0000256" key="1">
    <source>
        <dbReference type="SAM" id="MobiDB-lite"/>
    </source>
</evidence>
<dbReference type="AlphaFoldDB" id="A0A919IIU5"/>
<protein>
    <submittedName>
        <fullName evidence="2">Uncharacterized protein</fullName>
    </submittedName>
</protein>
<gene>
    <name evidence="2" type="ORF">Acy02nite_30430</name>
</gene>
<keyword evidence="3" id="KW-1185">Reference proteome</keyword>
<accession>A0A919IIU5</accession>
<evidence type="ECO:0000313" key="3">
    <source>
        <dbReference type="Proteomes" id="UP000619479"/>
    </source>
</evidence>
<organism evidence="2 3">
    <name type="scientific">Actinoplanes cyaneus</name>
    <dbReference type="NCBI Taxonomy" id="52696"/>
    <lineage>
        <taxon>Bacteria</taxon>
        <taxon>Bacillati</taxon>
        <taxon>Actinomycetota</taxon>
        <taxon>Actinomycetes</taxon>
        <taxon>Micromonosporales</taxon>
        <taxon>Micromonosporaceae</taxon>
        <taxon>Actinoplanes</taxon>
    </lineage>
</organism>
<reference evidence="2" key="1">
    <citation type="submission" date="2021-01" db="EMBL/GenBank/DDBJ databases">
        <title>Whole genome shotgun sequence of Actinoplanes cyaneus NBRC 14990.</title>
        <authorList>
            <person name="Komaki H."/>
            <person name="Tamura T."/>
        </authorList>
    </citation>
    <scope>NUCLEOTIDE SEQUENCE</scope>
    <source>
        <strain evidence="2">NBRC 14990</strain>
    </source>
</reference>
<dbReference type="EMBL" id="BOMH01000020">
    <property type="protein sequence ID" value="GID65162.1"/>
    <property type="molecule type" value="Genomic_DNA"/>
</dbReference>
<comment type="caution">
    <text evidence="2">The sequence shown here is derived from an EMBL/GenBank/DDBJ whole genome shotgun (WGS) entry which is preliminary data.</text>
</comment>
<evidence type="ECO:0000313" key="2">
    <source>
        <dbReference type="EMBL" id="GID65162.1"/>
    </source>
</evidence>
<feature type="region of interest" description="Disordered" evidence="1">
    <location>
        <begin position="55"/>
        <end position="99"/>
    </location>
</feature>
<proteinExistence type="predicted"/>